<reference evidence="2 3" key="1">
    <citation type="submission" date="2013-12" db="EMBL/GenBank/DDBJ databases">
        <title>Draft genome of the parsitic nematode Ancylostoma duodenale.</title>
        <authorList>
            <person name="Mitreva M."/>
        </authorList>
    </citation>
    <scope>NUCLEOTIDE SEQUENCE [LARGE SCALE GENOMIC DNA]</scope>
    <source>
        <strain evidence="2 3">Zhejiang</strain>
    </source>
</reference>
<gene>
    <name evidence="2" type="ORF">ANCDUO_09132</name>
</gene>
<organism evidence="2 3">
    <name type="scientific">Ancylostoma duodenale</name>
    <dbReference type="NCBI Taxonomy" id="51022"/>
    <lineage>
        <taxon>Eukaryota</taxon>
        <taxon>Metazoa</taxon>
        <taxon>Ecdysozoa</taxon>
        <taxon>Nematoda</taxon>
        <taxon>Chromadorea</taxon>
        <taxon>Rhabditida</taxon>
        <taxon>Rhabditina</taxon>
        <taxon>Rhabditomorpha</taxon>
        <taxon>Strongyloidea</taxon>
        <taxon>Ancylostomatidae</taxon>
        <taxon>Ancylostomatinae</taxon>
        <taxon>Ancylostoma</taxon>
    </lineage>
</organism>
<evidence type="ECO:0000313" key="2">
    <source>
        <dbReference type="EMBL" id="KIH60606.1"/>
    </source>
</evidence>
<sequence length="141" mass="16243">MSQFKSVRRTSKRLASPADLLQLLLVSDLAMKQLHLRQQSKFRDAAAYAKLGKIRWAGHMMRLNDNRWTKAVSDLTPRNVKRTTGRPPTDGQTSSRSPSKNDILLFVSLERTKSIRLLWHVRLTNERARSAHPKIKGRKED</sequence>
<evidence type="ECO:0000313" key="3">
    <source>
        <dbReference type="Proteomes" id="UP000054047"/>
    </source>
</evidence>
<feature type="region of interest" description="Disordered" evidence="1">
    <location>
        <begin position="74"/>
        <end position="99"/>
    </location>
</feature>
<name>A0A0C2GTW3_9BILA</name>
<feature type="compositionally biased region" description="Polar residues" evidence="1">
    <location>
        <begin position="90"/>
        <end position="99"/>
    </location>
</feature>
<accession>A0A0C2GTW3</accession>
<proteinExistence type="predicted"/>
<protein>
    <submittedName>
        <fullName evidence="2">Uncharacterized protein</fullName>
    </submittedName>
</protein>
<dbReference type="Proteomes" id="UP000054047">
    <property type="component" value="Unassembled WGS sequence"/>
</dbReference>
<evidence type="ECO:0000256" key="1">
    <source>
        <dbReference type="SAM" id="MobiDB-lite"/>
    </source>
</evidence>
<keyword evidence="3" id="KW-1185">Reference proteome</keyword>
<dbReference type="EMBL" id="KN730812">
    <property type="protein sequence ID" value="KIH60606.1"/>
    <property type="molecule type" value="Genomic_DNA"/>
</dbReference>
<dbReference type="AlphaFoldDB" id="A0A0C2GTW3"/>